<evidence type="ECO:0000256" key="3">
    <source>
        <dbReference type="ARBA" id="ARBA00022723"/>
    </source>
</evidence>
<proteinExistence type="predicted"/>
<keyword evidence="4 8" id="KW-0560">Oxidoreductase</keyword>
<dbReference type="SUPFAM" id="SSF50022">
    <property type="entry name" value="ISP domain"/>
    <property type="match status" value="1"/>
</dbReference>
<dbReference type="Gene3D" id="3.90.380.10">
    <property type="entry name" value="Naphthalene 1,2-dioxygenase Alpha Subunit, Chain A, domain 1"/>
    <property type="match status" value="1"/>
</dbReference>
<dbReference type="PRINTS" id="PR00090">
    <property type="entry name" value="RNGDIOXGNASE"/>
</dbReference>
<dbReference type="InterPro" id="IPR001663">
    <property type="entry name" value="Rng_hydr_dOase-A"/>
</dbReference>
<evidence type="ECO:0000256" key="1">
    <source>
        <dbReference type="ARBA" id="ARBA00001962"/>
    </source>
</evidence>
<protein>
    <submittedName>
        <fullName evidence="8">Aromatic ring-hydroxylating dioxygenase subunit alpha</fullName>
        <ecNumber evidence="8">1.14.13.-</ecNumber>
    </submittedName>
</protein>
<comment type="caution">
    <text evidence="8">The sequence shown here is derived from an EMBL/GenBank/DDBJ whole genome shotgun (WGS) entry which is preliminary data.</text>
</comment>
<name>A0ABW7IAY4_9RHOB</name>
<reference evidence="8 9" key="1">
    <citation type="submission" date="2024-10" db="EMBL/GenBank/DDBJ databases">
        <authorList>
            <person name="Yang X.-N."/>
        </authorList>
    </citation>
    <scope>NUCLEOTIDE SEQUENCE [LARGE SCALE GENOMIC DNA]</scope>
    <source>
        <strain evidence="8 9">CAU 1059</strain>
    </source>
</reference>
<accession>A0ABW7IAY4</accession>
<keyword evidence="6" id="KW-0411">Iron-sulfur</keyword>
<dbReference type="CDD" id="cd03469">
    <property type="entry name" value="Rieske_RO_Alpha_N"/>
    <property type="match status" value="1"/>
</dbReference>
<dbReference type="PANTHER" id="PTHR43756:SF5">
    <property type="entry name" value="CHOLINE MONOOXYGENASE, CHLOROPLASTIC"/>
    <property type="match status" value="1"/>
</dbReference>
<keyword evidence="8" id="KW-0223">Dioxygenase</keyword>
<dbReference type="InterPro" id="IPR017941">
    <property type="entry name" value="Rieske_2Fe-2S"/>
</dbReference>
<evidence type="ECO:0000256" key="5">
    <source>
        <dbReference type="ARBA" id="ARBA00023004"/>
    </source>
</evidence>
<dbReference type="EC" id="1.14.13.-" evidence="8"/>
<dbReference type="EMBL" id="JBIHMM010000004">
    <property type="protein sequence ID" value="MFH0255183.1"/>
    <property type="molecule type" value="Genomic_DNA"/>
</dbReference>
<dbReference type="InterPro" id="IPR036922">
    <property type="entry name" value="Rieske_2Fe-2S_sf"/>
</dbReference>
<evidence type="ECO:0000313" key="8">
    <source>
        <dbReference type="EMBL" id="MFH0255183.1"/>
    </source>
</evidence>
<dbReference type="PANTHER" id="PTHR43756">
    <property type="entry name" value="CHOLINE MONOOXYGENASE, CHLOROPLASTIC"/>
    <property type="match status" value="1"/>
</dbReference>
<dbReference type="RefSeq" id="WP_377173307.1">
    <property type="nucleotide sequence ID" value="NZ_JBHTJC010000009.1"/>
</dbReference>
<keyword evidence="3" id="KW-0479">Metal-binding</keyword>
<keyword evidence="2" id="KW-0001">2Fe-2S</keyword>
<evidence type="ECO:0000313" key="9">
    <source>
        <dbReference type="Proteomes" id="UP001607157"/>
    </source>
</evidence>
<gene>
    <name evidence="8" type="ORF">ACGRVM_14855</name>
</gene>
<dbReference type="SUPFAM" id="SSF55961">
    <property type="entry name" value="Bet v1-like"/>
    <property type="match status" value="1"/>
</dbReference>
<evidence type="ECO:0000259" key="7">
    <source>
        <dbReference type="PROSITE" id="PS51296"/>
    </source>
</evidence>
<dbReference type="PROSITE" id="PS51296">
    <property type="entry name" value="RIESKE"/>
    <property type="match status" value="1"/>
</dbReference>
<sequence>MTAHKPPAPALSLEARYYTDPAIFEKERTGLLARTWHYAGHESQVRSAGDYFSFDVAGESLFCIRGRDGALRTFYNVCQHRAHQLVSGSGTTRVVVCPYHAWTYEMTGELRSGPNTKSVPGFDRSKICLTSVRTELFHGFIFVNLDNDAAPMDTWYPGVREELGEYVPQIDTLEPLEWVEIAEHCNWKVSVENYSECYHCSLNHPTFSTGVIKPETYDIQPSAQGYVLRHTTECQSMEAMTYDIDLSQPHAAEYRSFFLWPMFSFQVYPGNVLNTYHWRAHDVGSCTVWRGWFSPHGEDSEVVRRLAIQDRATTVEEDIHLVESVYRGLQSRGYRPGPLVLDPACGLNSEHSVQILQQWMRDAVDMGDAGKVEQH</sequence>
<dbReference type="Gene3D" id="2.102.10.10">
    <property type="entry name" value="Rieske [2Fe-2S] iron-sulphur domain"/>
    <property type="match status" value="1"/>
</dbReference>
<comment type="cofactor">
    <cofactor evidence="1">
        <name>Fe cation</name>
        <dbReference type="ChEBI" id="CHEBI:24875"/>
    </cofactor>
</comment>
<evidence type="ECO:0000256" key="2">
    <source>
        <dbReference type="ARBA" id="ARBA00022714"/>
    </source>
</evidence>
<dbReference type="InterPro" id="IPR015879">
    <property type="entry name" value="Ring_hydroxy_dOase_asu_C_dom"/>
</dbReference>
<keyword evidence="9" id="KW-1185">Reference proteome</keyword>
<feature type="domain" description="Rieske" evidence="7">
    <location>
        <begin position="36"/>
        <end position="143"/>
    </location>
</feature>
<evidence type="ECO:0000256" key="4">
    <source>
        <dbReference type="ARBA" id="ARBA00023002"/>
    </source>
</evidence>
<dbReference type="Pfam" id="PF00355">
    <property type="entry name" value="Rieske"/>
    <property type="match status" value="1"/>
</dbReference>
<organism evidence="8 9">
    <name type="scientific">Roseovarius aquimarinus</name>
    <dbReference type="NCBI Taxonomy" id="1229156"/>
    <lineage>
        <taxon>Bacteria</taxon>
        <taxon>Pseudomonadati</taxon>
        <taxon>Pseudomonadota</taxon>
        <taxon>Alphaproteobacteria</taxon>
        <taxon>Rhodobacterales</taxon>
        <taxon>Roseobacteraceae</taxon>
        <taxon>Roseovarius</taxon>
    </lineage>
</organism>
<keyword evidence="5" id="KW-0408">Iron</keyword>
<dbReference type="Pfam" id="PF00848">
    <property type="entry name" value="Ring_hydroxyl_A"/>
    <property type="match status" value="1"/>
</dbReference>
<dbReference type="Proteomes" id="UP001607157">
    <property type="component" value="Unassembled WGS sequence"/>
</dbReference>
<evidence type="ECO:0000256" key="6">
    <source>
        <dbReference type="ARBA" id="ARBA00023014"/>
    </source>
</evidence>
<dbReference type="GO" id="GO:0051213">
    <property type="term" value="F:dioxygenase activity"/>
    <property type="evidence" value="ECO:0007669"/>
    <property type="project" value="UniProtKB-KW"/>
</dbReference>